<gene>
    <name evidence="1" type="ORF">F2Q70_00043441</name>
</gene>
<name>A0A8S9KI10_BRACR</name>
<dbReference type="EMBL" id="QGKY02000164">
    <property type="protein sequence ID" value="KAF2594354.1"/>
    <property type="molecule type" value="Genomic_DNA"/>
</dbReference>
<proteinExistence type="predicted"/>
<dbReference type="AlphaFoldDB" id="A0A8S9KI10"/>
<sequence>MMRFLGLVLKQGFSDTSDHEHSMEKTTDHLHRQTVNSTKNCLTWRSKLEQQMQLLRQLKTKESQEKMRFRYSGGKSMQIAAKALYHKLNHNTVGGLGEEALFPVYWNGDNRPVLRVQKRLQNTWSFHIITRSGAEECLNPLGFFASHVDLQGFSDTSDHEHSMEKTTDHLHRQTVNSKKNCLTWRSKLEQQLQLKESQGHQPPQPNGSHQLHISDVGRKIVALLGHLNHNTVGGLDEEALFPVYWNGDNRPVLRV</sequence>
<evidence type="ECO:0000313" key="1">
    <source>
        <dbReference type="EMBL" id="KAF2594354.1"/>
    </source>
</evidence>
<comment type="caution">
    <text evidence="1">The sequence shown here is derived from an EMBL/GenBank/DDBJ whole genome shotgun (WGS) entry which is preliminary data.</text>
</comment>
<reference evidence="1" key="1">
    <citation type="submission" date="2019-12" db="EMBL/GenBank/DDBJ databases">
        <title>Genome sequencing and annotation of Brassica cretica.</title>
        <authorList>
            <person name="Studholme D.J."/>
            <person name="Sarris P.F."/>
        </authorList>
    </citation>
    <scope>NUCLEOTIDE SEQUENCE</scope>
    <source>
        <strain evidence="1">PFS-102/07</strain>
        <tissue evidence="1">Leaf</tissue>
    </source>
</reference>
<protein>
    <submittedName>
        <fullName evidence="1">Uncharacterized protein</fullName>
    </submittedName>
</protein>
<accession>A0A8S9KI10</accession>
<organism evidence="1">
    <name type="scientific">Brassica cretica</name>
    <name type="common">Mustard</name>
    <dbReference type="NCBI Taxonomy" id="69181"/>
    <lineage>
        <taxon>Eukaryota</taxon>
        <taxon>Viridiplantae</taxon>
        <taxon>Streptophyta</taxon>
        <taxon>Embryophyta</taxon>
        <taxon>Tracheophyta</taxon>
        <taxon>Spermatophyta</taxon>
        <taxon>Magnoliopsida</taxon>
        <taxon>eudicotyledons</taxon>
        <taxon>Gunneridae</taxon>
        <taxon>Pentapetalae</taxon>
        <taxon>rosids</taxon>
        <taxon>malvids</taxon>
        <taxon>Brassicales</taxon>
        <taxon>Brassicaceae</taxon>
        <taxon>Brassiceae</taxon>
        <taxon>Brassica</taxon>
    </lineage>
</organism>